<evidence type="ECO:0000256" key="3">
    <source>
        <dbReference type="ARBA" id="ARBA00022741"/>
    </source>
</evidence>
<comment type="caution">
    <text evidence="5">The sequence shown here is derived from an EMBL/GenBank/DDBJ whole genome shotgun (WGS) entry which is preliminary data.</text>
</comment>
<keyword evidence="3" id="KW-0547">Nucleotide-binding</keyword>
<dbReference type="EMBL" id="MFTJ01000047">
    <property type="protein sequence ID" value="OGI64584.1"/>
    <property type="molecule type" value="Genomic_DNA"/>
</dbReference>
<dbReference type="SUPFAM" id="SSF52540">
    <property type="entry name" value="P-loop containing nucleoside triphosphate hydrolases"/>
    <property type="match status" value="1"/>
</dbReference>
<dbReference type="Proteomes" id="UP000178700">
    <property type="component" value="Unassembled WGS sequence"/>
</dbReference>
<evidence type="ECO:0000256" key="2">
    <source>
        <dbReference type="ARBA" id="ARBA00022727"/>
    </source>
</evidence>
<dbReference type="AlphaFoldDB" id="A0A1F6V573"/>
<dbReference type="InterPro" id="IPR027417">
    <property type="entry name" value="P-loop_NTPase"/>
</dbReference>
<name>A0A1F6V573_9BACT</name>
<dbReference type="GO" id="GO:0019205">
    <property type="term" value="F:nucleobase-containing compound kinase activity"/>
    <property type="evidence" value="ECO:0007669"/>
    <property type="project" value="InterPro"/>
</dbReference>
<organism evidence="5 6">
    <name type="scientific">Candidatus Nomurabacteria bacterium RIFCSPHIGHO2_01_FULL_39_10</name>
    <dbReference type="NCBI Taxonomy" id="1801733"/>
    <lineage>
        <taxon>Bacteria</taxon>
        <taxon>Candidatus Nomuraibacteriota</taxon>
    </lineage>
</organism>
<evidence type="ECO:0008006" key="7">
    <source>
        <dbReference type="Google" id="ProtNLM"/>
    </source>
</evidence>
<dbReference type="Pfam" id="PF00406">
    <property type="entry name" value="ADK"/>
    <property type="match status" value="1"/>
</dbReference>
<sequence length="209" mass="24215">MDLLYHKHMKKLGFNIVLLGMIASGKETQANILKKKYALKFVESGIYFRKLLKTKGLIGELARRTAGKGNAGAMVLMKKFLIREISKKPKNKDLLFLGNPRLKPEAQLLKKILSMRKEDFLALYVTLPNKEVYKRSLKRRVGNMKAIYKVFDTDKIIKARISYHKKQVSKTVKYFQTLNKMKIINGNQPVPKVTKDILKAIKEYRKETK</sequence>
<keyword evidence="1" id="KW-0808">Transferase</keyword>
<dbReference type="PANTHER" id="PTHR23359">
    <property type="entry name" value="NUCLEOTIDE KINASE"/>
    <property type="match status" value="1"/>
</dbReference>
<proteinExistence type="predicted"/>
<gene>
    <name evidence="5" type="ORF">A2642_03835</name>
</gene>
<keyword evidence="4" id="KW-0418">Kinase</keyword>
<accession>A0A1F6V573</accession>
<evidence type="ECO:0000256" key="4">
    <source>
        <dbReference type="ARBA" id="ARBA00022777"/>
    </source>
</evidence>
<dbReference type="InterPro" id="IPR000850">
    <property type="entry name" value="Adenylat/UMP-CMP_kin"/>
</dbReference>
<reference evidence="5 6" key="1">
    <citation type="journal article" date="2016" name="Nat. Commun.">
        <title>Thousands of microbial genomes shed light on interconnected biogeochemical processes in an aquifer system.</title>
        <authorList>
            <person name="Anantharaman K."/>
            <person name="Brown C.T."/>
            <person name="Hug L.A."/>
            <person name="Sharon I."/>
            <person name="Castelle C.J."/>
            <person name="Probst A.J."/>
            <person name="Thomas B.C."/>
            <person name="Singh A."/>
            <person name="Wilkins M.J."/>
            <person name="Karaoz U."/>
            <person name="Brodie E.L."/>
            <person name="Williams K.H."/>
            <person name="Hubbard S.S."/>
            <person name="Banfield J.F."/>
        </authorList>
    </citation>
    <scope>NUCLEOTIDE SEQUENCE [LARGE SCALE GENOMIC DNA]</scope>
</reference>
<dbReference type="GO" id="GO:0009165">
    <property type="term" value="P:nucleotide biosynthetic process"/>
    <property type="evidence" value="ECO:0007669"/>
    <property type="project" value="UniProtKB-KW"/>
</dbReference>
<dbReference type="GO" id="GO:0005524">
    <property type="term" value="F:ATP binding"/>
    <property type="evidence" value="ECO:0007669"/>
    <property type="project" value="InterPro"/>
</dbReference>
<protein>
    <recommendedName>
        <fullName evidence="7">Adenylate kinase</fullName>
    </recommendedName>
</protein>
<evidence type="ECO:0000313" key="5">
    <source>
        <dbReference type="EMBL" id="OGI64584.1"/>
    </source>
</evidence>
<evidence type="ECO:0000313" key="6">
    <source>
        <dbReference type="Proteomes" id="UP000178700"/>
    </source>
</evidence>
<keyword evidence="2" id="KW-0545">Nucleotide biosynthesis</keyword>
<dbReference type="Gene3D" id="3.40.50.300">
    <property type="entry name" value="P-loop containing nucleotide triphosphate hydrolases"/>
    <property type="match status" value="1"/>
</dbReference>
<evidence type="ECO:0000256" key="1">
    <source>
        <dbReference type="ARBA" id="ARBA00022679"/>
    </source>
</evidence>